<dbReference type="InterPro" id="IPR036864">
    <property type="entry name" value="Zn2-C6_fun-type_DNA-bd_sf"/>
</dbReference>
<dbReference type="STRING" id="5539.A0A3E2HBJ2"/>
<dbReference type="OrthoDB" id="2269373at2759"/>
<organism evidence="6 7">
    <name type="scientific">Scytalidium lignicola</name>
    <name type="common">Hyphomycete</name>
    <dbReference type="NCBI Taxonomy" id="5539"/>
    <lineage>
        <taxon>Eukaryota</taxon>
        <taxon>Fungi</taxon>
        <taxon>Dikarya</taxon>
        <taxon>Ascomycota</taxon>
        <taxon>Pezizomycotina</taxon>
        <taxon>Leotiomycetes</taxon>
        <taxon>Leotiomycetes incertae sedis</taxon>
        <taxon>Scytalidium</taxon>
    </lineage>
</organism>
<evidence type="ECO:0000256" key="2">
    <source>
        <dbReference type="ARBA" id="ARBA00022723"/>
    </source>
</evidence>
<feature type="compositionally biased region" description="Polar residues" evidence="4">
    <location>
        <begin position="1"/>
        <end position="17"/>
    </location>
</feature>
<dbReference type="Gene3D" id="4.10.240.10">
    <property type="entry name" value="Zn(2)-C6 fungal-type DNA-binding domain"/>
    <property type="match status" value="1"/>
</dbReference>
<feature type="region of interest" description="Disordered" evidence="4">
    <location>
        <begin position="99"/>
        <end position="137"/>
    </location>
</feature>
<comment type="subcellular location">
    <subcellularLocation>
        <location evidence="1">Nucleus</location>
    </subcellularLocation>
</comment>
<dbReference type="Proteomes" id="UP000258309">
    <property type="component" value="Unassembled WGS sequence"/>
</dbReference>
<keyword evidence="3" id="KW-0539">Nucleus</keyword>
<evidence type="ECO:0000256" key="4">
    <source>
        <dbReference type="SAM" id="MobiDB-lite"/>
    </source>
</evidence>
<evidence type="ECO:0000256" key="1">
    <source>
        <dbReference type="ARBA" id="ARBA00004123"/>
    </source>
</evidence>
<keyword evidence="2" id="KW-0479">Metal-binding</keyword>
<dbReference type="PROSITE" id="PS50048">
    <property type="entry name" value="ZN2_CY6_FUNGAL_2"/>
    <property type="match status" value="1"/>
</dbReference>
<accession>A0A3E2HBJ2</accession>
<keyword evidence="7" id="KW-1185">Reference proteome</keyword>
<dbReference type="GO" id="GO:0000981">
    <property type="term" value="F:DNA-binding transcription factor activity, RNA polymerase II-specific"/>
    <property type="evidence" value="ECO:0007669"/>
    <property type="project" value="InterPro"/>
</dbReference>
<dbReference type="CDD" id="cd12148">
    <property type="entry name" value="fungal_TF_MHR"/>
    <property type="match status" value="1"/>
</dbReference>
<dbReference type="Pfam" id="PF00172">
    <property type="entry name" value="Zn_clus"/>
    <property type="match status" value="1"/>
</dbReference>
<dbReference type="GO" id="GO:0005634">
    <property type="term" value="C:nucleus"/>
    <property type="evidence" value="ECO:0007669"/>
    <property type="project" value="UniProtKB-SubCell"/>
</dbReference>
<feature type="non-terminal residue" evidence="6">
    <location>
        <position position="1"/>
    </location>
</feature>
<dbReference type="CDD" id="cd00067">
    <property type="entry name" value="GAL4"/>
    <property type="match status" value="1"/>
</dbReference>
<feature type="non-terminal residue" evidence="6">
    <location>
        <position position="705"/>
    </location>
</feature>
<proteinExistence type="predicted"/>
<feature type="region of interest" description="Disordered" evidence="4">
    <location>
        <begin position="1"/>
        <end position="29"/>
    </location>
</feature>
<gene>
    <name evidence="6" type="ORF">B7463_g5556</name>
</gene>
<dbReference type="SMART" id="SM00066">
    <property type="entry name" value="GAL4"/>
    <property type="match status" value="1"/>
</dbReference>
<dbReference type="SMART" id="SM00906">
    <property type="entry name" value="Fungal_trans"/>
    <property type="match status" value="1"/>
</dbReference>
<sequence length="705" mass="80045">MSTVVPTPEPSTSNPDISPSVSSLSAQPSKPQRVLACVRCQQRKVKCDRRFPCANCNTSRSQCVPATLTPRVRRRRRFPERELLDRLRKYEDLLRQNNIKFEPLHKDPAGEKGSPNTQGGDESDDEQLEADWSAPSTTAKSKRLYEAKNFWHALNSGFRDPDNDSDSSHDDVRDVLFKKGWVQLFGDNDHLLFGSPNTIVDLSTLHPEPVQIFRLWQIYLDNVNPLLKVTHTPSLQGRIIEAASNVSNISSTLEALMFSIYCMAILSLVADDCQSIFNASKEDLLMRFQFGCQQALLNSRFLRSSDRDCLTALHLYLISVAPSIVPQSLSAMLGVAIRIAQRMGIHNESDLAKCTVLEAELQRRLWWSLVLFDTRIGELADYKTATLAPTWDCKIPLNVNDSDLRLEMKELPVVHYLLFPALKPISKTVQHGHIPEVAELATLEKMIEDKYLKFCDPENPLHFMTLWWTRAHIAKCHLLEHHSRYSNSSVPQTDAQRDISISHTLRMLECDTKLMTSPLTKGFLWLVHIRFPFPAYIQTLQDLRGRPGSEHAEQAWEVMSDNYEARFAFLYYKHKSPFYKVFTKIVLKSWEAREAASSQLGEPLMPPRIVSSIRHSIAQKASNAQIADTQRPKIVTGMGIGVDDSPMPMPMGGQWYEGIRPGLYPNMPEQPLLDVDVERLDWAAMDWGFGGVYPGVYPGLWDAEL</sequence>
<reference evidence="6 7" key="1">
    <citation type="submission" date="2018-05" db="EMBL/GenBank/DDBJ databases">
        <title>Draft genome sequence of Scytalidium lignicola DSM 105466, a ubiquitous saprotrophic fungus.</title>
        <authorList>
            <person name="Buettner E."/>
            <person name="Gebauer A.M."/>
            <person name="Hofrichter M."/>
            <person name="Liers C."/>
            <person name="Kellner H."/>
        </authorList>
    </citation>
    <scope>NUCLEOTIDE SEQUENCE [LARGE SCALE GENOMIC DNA]</scope>
    <source>
        <strain evidence="6 7">DSM 105466</strain>
    </source>
</reference>
<dbReference type="InterPro" id="IPR007219">
    <property type="entry name" value="XnlR_reg_dom"/>
</dbReference>
<evidence type="ECO:0000313" key="6">
    <source>
        <dbReference type="EMBL" id="RFU30785.1"/>
    </source>
</evidence>
<evidence type="ECO:0000313" key="7">
    <source>
        <dbReference type="Proteomes" id="UP000258309"/>
    </source>
</evidence>
<comment type="caution">
    <text evidence="6">The sequence shown here is derived from an EMBL/GenBank/DDBJ whole genome shotgun (WGS) entry which is preliminary data.</text>
</comment>
<dbReference type="InterPro" id="IPR001138">
    <property type="entry name" value="Zn2Cys6_DnaBD"/>
</dbReference>
<dbReference type="Pfam" id="PF04082">
    <property type="entry name" value="Fungal_trans"/>
    <property type="match status" value="1"/>
</dbReference>
<evidence type="ECO:0000256" key="3">
    <source>
        <dbReference type="ARBA" id="ARBA00023242"/>
    </source>
</evidence>
<dbReference type="AlphaFoldDB" id="A0A3E2HBJ2"/>
<dbReference type="OMA" id="QAWEVMS"/>
<dbReference type="GO" id="GO:0003677">
    <property type="term" value="F:DNA binding"/>
    <property type="evidence" value="ECO:0007669"/>
    <property type="project" value="InterPro"/>
</dbReference>
<dbReference type="PANTHER" id="PTHR31001:SF45">
    <property type="entry name" value="ZN(II)2CYS6 TRANSCRIPTION FACTOR (EUROFUNG)"/>
    <property type="match status" value="1"/>
</dbReference>
<protein>
    <recommendedName>
        <fullName evidence="5">Zn(2)-C6 fungal-type domain-containing protein</fullName>
    </recommendedName>
</protein>
<dbReference type="EMBL" id="NCSJ02000091">
    <property type="protein sequence ID" value="RFU30785.1"/>
    <property type="molecule type" value="Genomic_DNA"/>
</dbReference>
<dbReference type="PANTHER" id="PTHR31001">
    <property type="entry name" value="UNCHARACTERIZED TRANSCRIPTIONAL REGULATORY PROTEIN"/>
    <property type="match status" value="1"/>
</dbReference>
<evidence type="ECO:0000259" key="5">
    <source>
        <dbReference type="PROSITE" id="PS50048"/>
    </source>
</evidence>
<dbReference type="SUPFAM" id="SSF57701">
    <property type="entry name" value="Zn2/Cys6 DNA-binding domain"/>
    <property type="match status" value="1"/>
</dbReference>
<feature type="compositionally biased region" description="Low complexity" evidence="4">
    <location>
        <begin position="18"/>
        <end position="29"/>
    </location>
</feature>
<name>A0A3E2HBJ2_SCYLI</name>
<feature type="domain" description="Zn(2)-C6 fungal-type" evidence="5">
    <location>
        <begin position="36"/>
        <end position="64"/>
    </location>
</feature>
<dbReference type="GO" id="GO:0008270">
    <property type="term" value="F:zinc ion binding"/>
    <property type="evidence" value="ECO:0007669"/>
    <property type="project" value="InterPro"/>
</dbReference>
<dbReference type="InterPro" id="IPR050613">
    <property type="entry name" value="Sec_Metabolite_Reg"/>
</dbReference>
<dbReference type="GO" id="GO:0006351">
    <property type="term" value="P:DNA-templated transcription"/>
    <property type="evidence" value="ECO:0007669"/>
    <property type="project" value="InterPro"/>
</dbReference>